<evidence type="ECO:0000256" key="5">
    <source>
        <dbReference type="ARBA" id="ARBA00023136"/>
    </source>
</evidence>
<evidence type="ECO:0000256" key="4">
    <source>
        <dbReference type="ARBA" id="ARBA00022989"/>
    </source>
</evidence>
<keyword evidence="4 6" id="KW-1133">Transmembrane helix</keyword>
<organism evidence="8 9">
    <name type="scientific">Variimorphobacter saccharofermentans</name>
    <dbReference type="NCBI Taxonomy" id="2755051"/>
    <lineage>
        <taxon>Bacteria</taxon>
        <taxon>Bacillati</taxon>
        <taxon>Bacillota</taxon>
        <taxon>Clostridia</taxon>
        <taxon>Lachnospirales</taxon>
        <taxon>Lachnospiraceae</taxon>
        <taxon>Variimorphobacter</taxon>
    </lineage>
</organism>
<dbReference type="Pfam" id="PF04138">
    <property type="entry name" value="GtrA_DPMS_TM"/>
    <property type="match status" value="1"/>
</dbReference>
<feature type="domain" description="GtrA/DPMS transmembrane" evidence="7">
    <location>
        <begin position="27"/>
        <end position="151"/>
    </location>
</feature>
<reference evidence="8 9" key="1">
    <citation type="submission" date="2020-07" db="EMBL/GenBank/DDBJ databases">
        <title>Characterization and genome sequencing of isolate MD1, a novel member within the family Lachnospiraceae.</title>
        <authorList>
            <person name="Rettenmaier R."/>
            <person name="Di Bello L."/>
            <person name="Zinser C."/>
            <person name="Scheitz K."/>
            <person name="Liebl W."/>
            <person name="Zverlov V."/>
        </authorList>
    </citation>
    <scope>NUCLEOTIDE SEQUENCE [LARGE SCALE GENOMIC DNA]</scope>
    <source>
        <strain evidence="8 9">MD1</strain>
    </source>
</reference>
<feature type="transmembrane region" description="Helical" evidence="6">
    <location>
        <begin position="126"/>
        <end position="145"/>
    </location>
</feature>
<evidence type="ECO:0000313" key="9">
    <source>
        <dbReference type="Proteomes" id="UP000574276"/>
    </source>
</evidence>
<dbReference type="PANTHER" id="PTHR38459:SF1">
    <property type="entry name" value="PROPHAGE BACTOPRENOL-LINKED GLUCOSE TRANSLOCASE HOMOLOG"/>
    <property type="match status" value="1"/>
</dbReference>
<dbReference type="GO" id="GO:0005886">
    <property type="term" value="C:plasma membrane"/>
    <property type="evidence" value="ECO:0007669"/>
    <property type="project" value="TreeGrafter"/>
</dbReference>
<dbReference type="GO" id="GO:0000271">
    <property type="term" value="P:polysaccharide biosynthetic process"/>
    <property type="evidence" value="ECO:0007669"/>
    <property type="project" value="InterPro"/>
</dbReference>
<name>A0A839JYV2_9FIRM</name>
<evidence type="ECO:0000256" key="1">
    <source>
        <dbReference type="ARBA" id="ARBA00004141"/>
    </source>
</evidence>
<evidence type="ECO:0000256" key="6">
    <source>
        <dbReference type="SAM" id="Phobius"/>
    </source>
</evidence>
<dbReference type="InterPro" id="IPR007267">
    <property type="entry name" value="GtrA_DPMS_TM"/>
</dbReference>
<comment type="caution">
    <text evidence="8">The sequence shown here is derived from an EMBL/GenBank/DDBJ whole genome shotgun (WGS) entry which is preliminary data.</text>
</comment>
<evidence type="ECO:0000313" key="8">
    <source>
        <dbReference type="EMBL" id="MBB2182853.1"/>
    </source>
</evidence>
<dbReference type="InterPro" id="IPR051401">
    <property type="entry name" value="GtrA_CellWall_Glycosyl"/>
</dbReference>
<protein>
    <submittedName>
        <fullName evidence="8">GtrA family protein</fullName>
    </submittedName>
</protein>
<feature type="transmembrane region" description="Helical" evidence="6">
    <location>
        <begin position="21"/>
        <end position="47"/>
    </location>
</feature>
<keyword evidence="5 6" id="KW-0472">Membrane</keyword>
<keyword evidence="3 6" id="KW-0812">Transmembrane</keyword>
<sequence>MIFRAFFKMLHINMKESTYKVLLQFIKFGIVGVSNTLVYYILNLITLLLVRDLALEKDYIIGNIIGFILSVLWSFYWNNKLVFKKEESEKRNLYVALARTYASYAFTGLVLSNIISYVLIDIFSVSKYIVPIINSLIGVPINFALNKLWAFKKGP</sequence>
<comment type="similarity">
    <text evidence="2">Belongs to the GtrA family.</text>
</comment>
<evidence type="ECO:0000256" key="3">
    <source>
        <dbReference type="ARBA" id="ARBA00022692"/>
    </source>
</evidence>
<comment type="subcellular location">
    <subcellularLocation>
        <location evidence="1">Membrane</location>
        <topology evidence="1">Multi-pass membrane protein</topology>
    </subcellularLocation>
</comment>
<feature type="transmembrane region" description="Helical" evidence="6">
    <location>
        <begin position="98"/>
        <end position="120"/>
    </location>
</feature>
<feature type="transmembrane region" description="Helical" evidence="6">
    <location>
        <begin position="59"/>
        <end position="77"/>
    </location>
</feature>
<accession>A0A839JYV2</accession>
<dbReference type="PANTHER" id="PTHR38459">
    <property type="entry name" value="PROPHAGE BACTOPRENOL-LINKED GLUCOSE TRANSLOCASE HOMOLOG"/>
    <property type="match status" value="1"/>
</dbReference>
<dbReference type="EMBL" id="JACEGA010000001">
    <property type="protein sequence ID" value="MBB2182853.1"/>
    <property type="molecule type" value="Genomic_DNA"/>
</dbReference>
<evidence type="ECO:0000259" key="7">
    <source>
        <dbReference type="Pfam" id="PF04138"/>
    </source>
</evidence>
<dbReference type="AlphaFoldDB" id="A0A839JYV2"/>
<gene>
    <name evidence="8" type="ORF">H0486_08190</name>
</gene>
<keyword evidence="9" id="KW-1185">Reference proteome</keyword>
<dbReference type="Proteomes" id="UP000574276">
    <property type="component" value="Unassembled WGS sequence"/>
</dbReference>
<proteinExistence type="inferred from homology"/>
<evidence type="ECO:0000256" key="2">
    <source>
        <dbReference type="ARBA" id="ARBA00009399"/>
    </source>
</evidence>